<organism evidence="2 3">
    <name type="scientific">Actinomadura adrarensis</name>
    <dbReference type="NCBI Taxonomy" id="1819600"/>
    <lineage>
        <taxon>Bacteria</taxon>
        <taxon>Bacillati</taxon>
        <taxon>Actinomycetota</taxon>
        <taxon>Actinomycetes</taxon>
        <taxon>Streptosporangiales</taxon>
        <taxon>Thermomonosporaceae</taxon>
        <taxon>Actinomadura</taxon>
    </lineage>
</organism>
<evidence type="ECO:0000313" key="2">
    <source>
        <dbReference type="EMBL" id="MFD0850918.1"/>
    </source>
</evidence>
<sequence>MIVPGTFRAAVEANDLDALTRTLDPAIEFHSPVMVRSYRGRDAVSTLMRVLTDTFEDFHYTHDLVGTELPRWPGPAGDDPSGGRSPDGALAQALVFNARVMGKSVQGLDLLTFNREGLVADLTVMVRPLPAAMTLARAVGRRMEEL</sequence>
<feature type="non-terminal residue" evidence="2">
    <location>
        <position position="146"/>
    </location>
</feature>
<protein>
    <submittedName>
        <fullName evidence="2">Nuclear transport factor 2 family protein</fullName>
    </submittedName>
</protein>
<dbReference type="Proteomes" id="UP001597083">
    <property type="component" value="Unassembled WGS sequence"/>
</dbReference>
<evidence type="ECO:0000313" key="3">
    <source>
        <dbReference type="Proteomes" id="UP001597083"/>
    </source>
</evidence>
<feature type="domain" description="SnoaL-like" evidence="1">
    <location>
        <begin position="7"/>
        <end position="63"/>
    </location>
</feature>
<dbReference type="EMBL" id="JBHTIR010000187">
    <property type="protein sequence ID" value="MFD0850918.1"/>
    <property type="molecule type" value="Genomic_DNA"/>
</dbReference>
<dbReference type="SUPFAM" id="SSF54427">
    <property type="entry name" value="NTF2-like"/>
    <property type="match status" value="1"/>
</dbReference>
<gene>
    <name evidence="2" type="ORF">ACFQ07_01645</name>
</gene>
<name>A0ABW3C8T3_9ACTN</name>
<proteinExistence type="predicted"/>
<dbReference type="InterPro" id="IPR032710">
    <property type="entry name" value="NTF2-like_dom_sf"/>
</dbReference>
<dbReference type="Pfam" id="PF12680">
    <property type="entry name" value="SnoaL_2"/>
    <property type="match status" value="1"/>
</dbReference>
<evidence type="ECO:0000259" key="1">
    <source>
        <dbReference type="Pfam" id="PF12680"/>
    </source>
</evidence>
<dbReference type="Gene3D" id="3.10.450.50">
    <property type="match status" value="1"/>
</dbReference>
<comment type="caution">
    <text evidence="2">The sequence shown here is derived from an EMBL/GenBank/DDBJ whole genome shotgun (WGS) entry which is preliminary data.</text>
</comment>
<reference evidence="3" key="1">
    <citation type="journal article" date="2019" name="Int. J. Syst. Evol. Microbiol.">
        <title>The Global Catalogue of Microorganisms (GCM) 10K type strain sequencing project: providing services to taxonomists for standard genome sequencing and annotation.</title>
        <authorList>
            <consortium name="The Broad Institute Genomics Platform"/>
            <consortium name="The Broad Institute Genome Sequencing Center for Infectious Disease"/>
            <person name="Wu L."/>
            <person name="Ma J."/>
        </authorList>
    </citation>
    <scope>NUCLEOTIDE SEQUENCE [LARGE SCALE GENOMIC DNA]</scope>
    <source>
        <strain evidence="3">JCM 31696</strain>
    </source>
</reference>
<keyword evidence="3" id="KW-1185">Reference proteome</keyword>
<accession>A0ABW3C8T3</accession>
<dbReference type="InterPro" id="IPR037401">
    <property type="entry name" value="SnoaL-like"/>
</dbReference>